<name>A0ABX5CTW6_9ALTE</name>
<dbReference type="RefSeq" id="WP_105929943.1">
    <property type="nucleotide sequence ID" value="NZ_PVNO01000005.1"/>
</dbReference>
<organism evidence="2 3">
    <name type="scientific">Alteromonas gracilis</name>
    <dbReference type="NCBI Taxonomy" id="1479524"/>
    <lineage>
        <taxon>Bacteria</taxon>
        <taxon>Pseudomonadati</taxon>
        <taxon>Pseudomonadota</taxon>
        <taxon>Gammaproteobacteria</taxon>
        <taxon>Alteromonadales</taxon>
        <taxon>Alteromonadaceae</taxon>
        <taxon>Alteromonas/Salinimonas group</taxon>
        <taxon>Alteromonas</taxon>
    </lineage>
</organism>
<accession>A0ABX5CTW6</accession>
<reference evidence="3" key="1">
    <citation type="journal article" date="2020" name="Int. J. Syst. Evol. Microbiol.">
        <title>Alteromonas alba sp. nov., a marine bacterium isolated from the seawater of the West Pacific Ocean.</title>
        <authorList>
            <person name="Sun C."/>
            <person name="Wu Y.-H."/>
            <person name="Xamxidin M."/>
            <person name="Cheng H."/>
            <person name="Xu X.-W."/>
        </authorList>
    </citation>
    <scope>NUCLEOTIDE SEQUENCE [LARGE SCALE GENOMIC DNA]</scope>
    <source>
        <strain evidence="3">9a2</strain>
    </source>
</reference>
<dbReference type="EMBL" id="PVNO01000005">
    <property type="protein sequence ID" value="PRO70317.1"/>
    <property type="molecule type" value="Genomic_DNA"/>
</dbReference>
<gene>
    <name evidence="2" type="ORF">C6Y39_03535</name>
</gene>
<dbReference type="InterPro" id="IPR007813">
    <property type="entry name" value="PilN"/>
</dbReference>
<protein>
    <submittedName>
        <fullName evidence="2">Agglutinin biogenesis protein MshI</fullName>
    </submittedName>
</protein>
<keyword evidence="1" id="KW-0812">Transmembrane</keyword>
<comment type="caution">
    <text evidence="2">The sequence shown here is derived from an EMBL/GenBank/DDBJ whole genome shotgun (WGS) entry which is preliminary data.</text>
</comment>
<keyword evidence="1" id="KW-0472">Membrane</keyword>
<sequence length="208" mass="23452">MKKTINLYHWSLIPEKERLPLSNVLFITGGVLTIMVSAVILLNLVLNSKQEELAQKTASVKVIESEIKTLNTALETKLDTKNLQKELDRVNSKIDSRKQLLAYLESGELSFDATRYGEVMDDLANYHNPNLWLTDIEINTQRIRLAGQTVTPSVIPQWLKALQQSPFFEGKTFSSVKFDEVDGNENVKEFSISTDFVGEADESISTTL</sequence>
<dbReference type="Proteomes" id="UP000239539">
    <property type="component" value="Unassembled WGS sequence"/>
</dbReference>
<evidence type="ECO:0000256" key="1">
    <source>
        <dbReference type="SAM" id="Phobius"/>
    </source>
</evidence>
<evidence type="ECO:0000313" key="2">
    <source>
        <dbReference type="EMBL" id="PRO70317.1"/>
    </source>
</evidence>
<feature type="transmembrane region" description="Helical" evidence="1">
    <location>
        <begin position="24"/>
        <end position="46"/>
    </location>
</feature>
<keyword evidence="3" id="KW-1185">Reference proteome</keyword>
<keyword evidence="1" id="KW-1133">Transmembrane helix</keyword>
<evidence type="ECO:0000313" key="3">
    <source>
        <dbReference type="Proteomes" id="UP000239539"/>
    </source>
</evidence>
<dbReference type="Pfam" id="PF05137">
    <property type="entry name" value="PilN"/>
    <property type="match status" value="1"/>
</dbReference>
<proteinExistence type="predicted"/>